<dbReference type="Gene3D" id="1.10.287.1490">
    <property type="match status" value="1"/>
</dbReference>
<feature type="transmembrane region" description="Helical" evidence="2">
    <location>
        <begin position="423"/>
        <end position="441"/>
    </location>
</feature>
<sequence length="573" mass="63620">MAASKLVSLSILFVFALTFTAVVSVRADYDDNAESAAAVDSSAFKIELDQLKSKIHALESHIDEKTKELKGKDDMIALKDKIIQEKVDNIGSLQSELSSLQTNGKTDAQEQVKKAHARAGGLEKQVDKLAKELETQQKKKEALEARASEAEKKISELNLKLADLAKINEEQKSKIRKTDRALKIAEEELLKTKSETISKAKELMEVHSAWLPPWLAVQLVQWQSLAQAHWNERGKPAMELASQRVLEKKAQAEKWAKPHVETIKTKWVPAIKEQWVVITTQVEPHVQSLTAKTVEIYEVSKTTITPHIIRVQEIVDPYFQEAKKFSEPYIDQVATMTKPHVDKVKVALKPYMKEAVDACGKFLESATTYHNQVQGIVQETLEKHELTKPLATKDPTWFIVFVSDVAGLCFVGPTYLHFGQSLFFLLLLICFAYLTFAAKSLRNLLEMLKLLILVAKPNGGILTSSLLGALLGILCCKILRNHALSGISFAPWDGDLIQKLCFSHLQLGLVIYAQAFVATITIFHPGSSCNVIFSPCSVCEECLELFPPQKGTCSLGGTIFAELGAICDGLVVE</sequence>
<evidence type="ECO:0000313" key="5">
    <source>
        <dbReference type="Proteomes" id="UP000326939"/>
    </source>
</evidence>
<evidence type="ECO:0000256" key="2">
    <source>
        <dbReference type="SAM" id="Phobius"/>
    </source>
</evidence>
<dbReference type="PANTHER" id="PTHR34360">
    <property type="entry name" value="OS08G0519400 PROTEIN"/>
    <property type="match status" value="1"/>
</dbReference>
<keyword evidence="5" id="KW-1185">Reference proteome</keyword>
<evidence type="ECO:0000256" key="1">
    <source>
        <dbReference type="SAM" id="Coils"/>
    </source>
</evidence>
<keyword evidence="2" id="KW-0812">Transmembrane</keyword>
<protein>
    <submittedName>
        <fullName evidence="4">Uncharacterized protein</fullName>
    </submittedName>
</protein>
<keyword evidence="1" id="KW-0175">Coiled coil</keyword>
<evidence type="ECO:0000256" key="3">
    <source>
        <dbReference type="SAM" id="SignalP"/>
    </source>
</evidence>
<comment type="caution">
    <text evidence="4">The sequence shown here is derived from an EMBL/GenBank/DDBJ whole genome shotgun (WGS) entry which is preliminary data.</text>
</comment>
<feature type="chain" id="PRO_5024319730" evidence="3">
    <location>
        <begin position="28"/>
        <end position="573"/>
    </location>
</feature>
<feature type="coiled-coil region" evidence="1">
    <location>
        <begin position="48"/>
        <end position="195"/>
    </location>
</feature>
<reference evidence="5" key="1">
    <citation type="journal article" date="2019" name="Gigascience">
        <title>De novo genome assembly of the endangered Acer yangbiense, a plant species with extremely small populations endemic to Yunnan Province, China.</title>
        <authorList>
            <person name="Yang J."/>
            <person name="Wariss H.M."/>
            <person name="Tao L."/>
            <person name="Zhang R."/>
            <person name="Yun Q."/>
            <person name="Hollingsworth P."/>
            <person name="Dao Z."/>
            <person name="Luo G."/>
            <person name="Guo H."/>
            <person name="Ma Y."/>
            <person name="Sun W."/>
        </authorList>
    </citation>
    <scope>NUCLEOTIDE SEQUENCE [LARGE SCALE GENOMIC DNA]</scope>
    <source>
        <strain evidence="5">cv. br00</strain>
    </source>
</reference>
<gene>
    <name evidence="4" type="ORF">DKX38_010804</name>
</gene>
<dbReference type="AlphaFoldDB" id="A0A5N5MGS1"/>
<keyword evidence="3" id="KW-0732">Signal</keyword>
<dbReference type="Proteomes" id="UP000326939">
    <property type="component" value="Chromosome 6"/>
</dbReference>
<feature type="transmembrane region" description="Helical" evidence="2">
    <location>
        <begin position="461"/>
        <end position="479"/>
    </location>
</feature>
<feature type="transmembrane region" description="Helical" evidence="2">
    <location>
        <begin position="397"/>
        <end position="416"/>
    </location>
</feature>
<evidence type="ECO:0000313" key="4">
    <source>
        <dbReference type="EMBL" id="KAB5553493.1"/>
    </source>
</evidence>
<name>A0A5N5MGS1_9ROSI</name>
<accession>A0A5N5MGS1</accession>
<organism evidence="4 5">
    <name type="scientific">Salix brachista</name>
    <dbReference type="NCBI Taxonomy" id="2182728"/>
    <lineage>
        <taxon>Eukaryota</taxon>
        <taxon>Viridiplantae</taxon>
        <taxon>Streptophyta</taxon>
        <taxon>Embryophyta</taxon>
        <taxon>Tracheophyta</taxon>
        <taxon>Spermatophyta</taxon>
        <taxon>Magnoliopsida</taxon>
        <taxon>eudicotyledons</taxon>
        <taxon>Gunneridae</taxon>
        <taxon>Pentapetalae</taxon>
        <taxon>rosids</taxon>
        <taxon>fabids</taxon>
        <taxon>Malpighiales</taxon>
        <taxon>Salicaceae</taxon>
        <taxon>Saliceae</taxon>
        <taxon>Salix</taxon>
    </lineage>
</organism>
<proteinExistence type="predicted"/>
<feature type="signal peptide" evidence="3">
    <location>
        <begin position="1"/>
        <end position="27"/>
    </location>
</feature>
<keyword evidence="2" id="KW-0472">Membrane</keyword>
<feature type="transmembrane region" description="Helical" evidence="2">
    <location>
        <begin position="500"/>
        <end position="523"/>
    </location>
</feature>
<keyword evidence="2" id="KW-1133">Transmembrane helix</keyword>
<dbReference type="PANTHER" id="PTHR34360:SF1">
    <property type="entry name" value="OS08G0519400 PROTEIN"/>
    <property type="match status" value="1"/>
</dbReference>
<dbReference type="Gene3D" id="1.20.120.20">
    <property type="entry name" value="Apolipoprotein"/>
    <property type="match status" value="1"/>
</dbReference>
<dbReference type="SUPFAM" id="SSF58113">
    <property type="entry name" value="Apolipoprotein A-I"/>
    <property type="match status" value="1"/>
</dbReference>
<dbReference type="EMBL" id="VDCV01000006">
    <property type="protein sequence ID" value="KAB5553493.1"/>
    <property type="molecule type" value="Genomic_DNA"/>
</dbReference>